<feature type="compositionally biased region" description="Basic and acidic residues" evidence="3">
    <location>
        <begin position="408"/>
        <end position="425"/>
    </location>
</feature>
<sequence length="503" mass="54811">MPKRKRSDEDADADTGALEVDRATKIRASRLKSKTSFSVKQLHDALKLARGFERQKLGRRQKTATKQKNQEDLDRLKEEVLALKALDLTKLAEKHMLKQYVKTKRIHDHPAFKAAYGENVNVDPPKSPAEANILARLFSSNPVKQKMPRIMAGVLEVLGLEDLGALNPEAPKNSKSDQKDRERRPGLVSAAKEGQNETASSDESEFQGFPDDDSPANHVEEAKDSGSEGDEEVSDSDIDEMDLDQYNDRLASSSESGSDADHDDDAFIPDLVVTAKMNGELKKSGEHISRDLSISPFPSPSPSPEPEPQQKSKPKTAAKATAKPTTSTTFLPSLTMGGYFSGSESGSDIQPVDDAIPQPRKNRRGQRARQLIAERKYGKNAKHLAKAKEKGQEVNWDTKRGAVVGGGDKGRKGWKGRDGKGDTGRGRPTANEGRDNGMNKGRGPKISGANDIAMGKTRTFGSAPGAGKADENKPLHPSWEAAKKRKQEKAAAGKFEGKKITFD</sequence>
<dbReference type="OrthoDB" id="3364872at2759"/>
<organism evidence="5 6">
    <name type="scientific">Phaeomoniella chlamydospora</name>
    <name type="common">Phaeoacremonium chlamydosporum</name>
    <dbReference type="NCBI Taxonomy" id="158046"/>
    <lineage>
        <taxon>Eukaryota</taxon>
        <taxon>Fungi</taxon>
        <taxon>Dikarya</taxon>
        <taxon>Ascomycota</taxon>
        <taxon>Pezizomycotina</taxon>
        <taxon>Eurotiomycetes</taxon>
        <taxon>Chaetothyriomycetidae</taxon>
        <taxon>Phaeomoniellales</taxon>
        <taxon>Phaeomoniellaceae</taxon>
        <taxon>Phaeomoniella</taxon>
    </lineage>
</organism>
<feature type="region of interest" description="Disordered" evidence="3">
    <location>
        <begin position="165"/>
        <end position="265"/>
    </location>
</feature>
<dbReference type="EMBL" id="LCWF01000175">
    <property type="protein sequence ID" value="KKY15765.1"/>
    <property type="molecule type" value="Genomic_DNA"/>
</dbReference>
<feature type="compositionally biased region" description="Acidic residues" evidence="3">
    <location>
        <begin position="200"/>
        <end position="214"/>
    </location>
</feature>
<dbReference type="PANTHER" id="PTHR23325">
    <property type="entry name" value="SERUM RESPONSE FACTOR-BINDING"/>
    <property type="match status" value="1"/>
</dbReference>
<feature type="compositionally biased region" description="Basic and acidic residues" evidence="3">
    <location>
        <begin position="172"/>
        <end position="185"/>
    </location>
</feature>
<evidence type="ECO:0000259" key="4">
    <source>
        <dbReference type="Pfam" id="PF09073"/>
    </source>
</evidence>
<evidence type="ECO:0000256" key="3">
    <source>
        <dbReference type="SAM" id="MobiDB-lite"/>
    </source>
</evidence>
<feature type="compositionally biased region" description="Acidic residues" evidence="3">
    <location>
        <begin position="227"/>
        <end position="245"/>
    </location>
</feature>
<dbReference type="GO" id="GO:0030686">
    <property type="term" value="C:90S preribosome"/>
    <property type="evidence" value="ECO:0007669"/>
    <property type="project" value="TreeGrafter"/>
</dbReference>
<protein>
    <submittedName>
        <fullName evidence="5">Putative cellular morphogenesis protein</fullName>
    </submittedName>
</protein>
<gene>
    <name evidence="5" type="ORF">UCRPC4_g06151</name>
</gene>
<dbReference type="Proteomes" id="UP000053317">
    <property type="component" value="Unassembled WGS sequence"/>
</dbReference>
<feature type="compositionally biased region" description="Basic and acidic residues" evidence="3">
    <location>
        <begin position="386"/>
        <end position="400"/>
    </location>
</feature>
<feature type="coiled-coil region" evidence="2">
    <location>
        <begin position="59"/>
        <end position="86"/>
    </location>
</feature>
<feature type="compositionally biased region" description="Basic and acidic residues" evidence="3">
    <location>
        <begin position="488"/>
        <end position="503"/>
    </location>
</feature>
<name>A0A0G2GFG9_PHACM</name>
<feature type="domain" description="Bud22" evidence="4">
    <location>
        <begin position="39"/>
        <end position="503"/>
    </location>
</feature>
<comment type="caution">
    <text evidence="5">The sequence shown here is derived from an EMBL/GenBank/DDBJ whole genome shotgun (WGS) entry which is preliminary data.</text>
</comment>
<evidence type="ECO:0000313" key="6">
    <source>
        <dbReference type="Proteomes" id="UP000053317"/>
    </source>
</evidence>
<feature type="region of interest" description="Disordered" evidence="3">
    <location>
        <begin position="282"/>
        <end position="503"/>
    </location>
</feature>
<evidence type="ECO:0000256" key="1">
    <source>
        <dbReference type="ARBA" id="ARBA00023054"/>
    </source>
</evidence>
<dbReference type="PANTHER" id="PTHR23325:SF1">
    <property type="entry name" value="SERUM RESPONSE FACTOR-BINDING PROTEIN 1"/>
    <property type="match status" value="1"/>
</dbReference>
<keyword evidence="1 2" id="KW-0175">Coiled coil</keyword>
<dbReference type="GO" id="GO:0005634">
    <property type="term" value="C:nucleus"/>
    <property type="evidence" value="ECO:0007669"/>
    <property type="project" value="TreeGrafter"/>
</dbReference>
<reference evidence="5 6" key="1">
    <citation type="submission" date="2015-05" db="EMBL/GenBank/DDBJ databases">
        <title>Distinctive expansion of gene families associated with plant cell wall degradation and secondary metabolism in the genomes of grapevine trunk pathogens.</title>
        <authorList>
            <person name="Lawrence D.P."/>
            <person name="Travadon R."/>
            <person name="Rolshausen P.E."/>
            <person name="Baumgartner K."/>
        </authorList>
    </citation>
    <scope>NUCLEOTIDE SEQUENCE [LARGE SCALE GENOMIC DNA]</scope>
    <source>
        <strain evidence="5">UCRPC4</strain>
    </source>
</reference>
<evidence type="ECO:0000256" key="2">
    <source>
        <dbReference type="SAM" id="Coils"/>
    </source>
</evidence>
<dbReference type="Pfam" id="PF09073">
    <property type="entry name" value="BUD22"/>
    <property type="match status" value="1"/>
</dbReference>
<keyword evidence="6" id="KW-1185">Reference proteome</keyword>
<dbReference type="InterPro" id="IPR015158">
    <property type="entry name" value="Bud22_dom"/>
</dbReference>
<feature type="compositionally biased region" description="Low complexity" evidence="3">
    <location>
        <begin position="309"/>
        <end position="335"/>
    </location>
</feature>
<dbReference type="GO" id="GO:0030490">
    <property type="term" value="P:maturation of SSU-rRNA"/>
    <property type="evidence" value="ECO:0007669"/>
    <property type="project" value="TreeGrafter"/>
</dbReference>
<feature type="compositionally biased region" description="Pro residues" evidence="3">
    <location>
        <begin position="297"/>
        <end position="307"/>
    </location>
</feature>
<dbReference type="AlphaFoldDB" id="A0A0G2GFG9"/>
<evidence type="ECO:0000313" key="5">
    <source>
        <dbReference type="EMBL" id="KKY15765.1"/>
    </source>
</evidence>
<dbReference type="InterPro" id="IPR037393">
    <property type="entry name" value="Bud22/SRFB1"/>
</dbReference>
<proteinExistence type="predicted"/>
<accession>A0A0G2GFG9</accession>
<reference evidence="5 6" key="2">
    <citation type="submission" date="2015-05" db="EMBL/GenBank/DDBJ databases">
        <authorList>
            <person name="Morales-Cruz A."/>
            <person name="Amrine K.C."/>
            <person name="Cantu D."/>
        </authorList>
    </citation>
    <scope>NUCLEOTIDE SEQUENCE [LARGE SCALE GENOMIC DNA]</scope>
    <source>
        <strain evidence="5">UCRPC4</strain>
    </source>
</reference>